<evidence type="ECO:0008006" key="3">
    <source>
        <dbReference type="Google" id="ProtNLM"/>
    </source>
</evidence>
<accession>A0ABD3G3L2</accession>
<dbReference type="Proteomes" id="UP001632037">
    <property type="component" value="Unassembled WGS sequence"/>
</dbReference>
<dbReference type="EMBL" id="JBIMZQ010000003">
    <property type="protein sequence ID" value="KAL3673064.1"/>
    <property type="molecule type" value="Genomic_DNA"/>
</dbReference>
<sequence>MLQREHFRNRYLVTKATIKMMYADKAVNYDDTPWGGPEQAPHAQIRRADQQHPVLYVIQDTAAEWYLPDVAVVFQTFHGDAINNVPHTAPPKIINAMCNLYQATFRELFDDILHHVPSCDLYPRAQRALRIDSFAYQ</sequence>
<dbReference type="AlphaFoldDB" id="A0ABD3G3L2"/>
<evidence type="ECO:0000313" key="1">
    <source>
        <dbReference type="EMBL" id="KAL3673064.1"/>
    </source>
</evidence>
<reference evidence="1 2" key="1">
    <citation type="submission" date="2024-09" db="EMBL/GenBank/DDBJ databases">
        <title>Genome sequencing and assembly of Phytophthora oleae, isolate VK10A, causative agent of rot of olive drupes.</title>
        <authorList>
            <person name="Conti Taguali S."/>
            <person name="Riolo M."/>
            <person name="La Spada F."/>
            <person name="Cacciola S.O."/>
            <person name="Dionisio G."/>
        </authorList>
    </citation>
    <scope>NUCLEOTIDE SEQUENCE [LARGE SCALE GENOMIC DNA]</scope>
    <source>
        <strain evidence="1 2">VK10A</strain>
    </source>
</reference>
<evidence type="ECO:0000313" key="2">
    <source>
        <dbReference type="Proteomes" id="UP001632037"/>
    </source>
</evidence>
<keyword evidence="2" id="KW-1185">Reference proteome</keyword>
<comment type="caution">
    <text evidence="1">The sequence shown here is derived from an EMBL/GenBank/DDBJ whole genome shotgun (WGS) entry which is preliminary data.</text>
</comment>
<proteinExistence type="predicted"/>
<protein>
    <recommendedName>
        <fullName evidence="3">Helitron helicase-like domain-containing protein</fullName>
    </recommendedName>
</protein>
<gene>
    <name evidence="1" type="ORF">V7S43_002359</name>
</gene>
<name>A0ABD3G3L2_9STRA</name>
<organism evidence="1 2">
    <name type="scientific">Phytophthora oleae</name>
    <dbReference type="NCBI Taxonomy" id="2107226"/>
    <lineage>
        <taxon>Eukaryota</taxon>
        <taxon>Sar</taxon>
        <taxon>Stramenopiles</taxon>
        <taxon>Oomycota</taxon>
        <taxon>Peronosporomycetes</taxon>
        <taxon>Peronosporales</taxon>
        <taxon>Peronosporaceae</taxon>
        <taxon>Phytophthora</taxon>
    </lineage>
</organism>